<name>H0YR66_TAEGU</name>
<feature type="region of interest" description="Disordered" evidence="8">
    <location>
        <begin position="18"/>
        <end position="37"/>
    </location>
</feature>
<dbReference type="GO" id="GO:0098632">
    <property type="term" value="F:cell-cell adhesion mediator activity"/>
    <property type="evidence" value="ECO:0007669"/>
    <property type="project" value="TreeGrafter"/>
</dbReference>
<feature type="transmembrane region" description="Helical" evidence="9">
    <location>
        <begin position="374"/>
        <end position="394"/>
    </location>
</feature>
<accession>H0YR66</accession>
<feature type="region of interest" description="Disordered" evidence="8">
    <location>
        <begin position="404"/>
        <end position="532"/>
    </location>
</feature>
<dbReference type="STRING" id="59729.ENSTGUP00000000774"/>
<evidence type="ECO:0000256" key="7">
    <source>
        <dbReference type="ARBA" id="ARBA00023319"/>
    </source>
</evidence>
<feature type="chain" id="PRO_5025492366" evidence="10">
    <location>
        <begin position="23"/>
        <end position="532"/>
    </location>
</feature>
<keyword evidence="4 9" id="KW-1133">Transmembrane helix</keyword>
<organism evidence="12 13">
    <name type="scientific">Taeniopygia guttata</name>
    <name type="common">Zebra finch</name>
    <name type="synonym">Poephila guttata</name>
    <dbReference type="NCBI Taxonomy" id="59729"/>
    <lineage>
        <taxon>Eukaryota</taxon>
        <taxon>Metazoa</taxon>
        <taxon>Chordata</taxon>
        <taxon>Craniata</taxon>
        <taxon>Vertebrata</taxon>
        <taxon>Euteleostomi</taxon>
        <taxon>Archelosauria</taxon>
        <taxon>Archosauria</taxon>
        <taxon>Dinosauria</taxon>
        <taxon>Saurischia</taxon>
        <taxon>Theropoda</taxon>
        <taxon>Coelurosauria</taxon>
        <taxon>Aves</taxon>
        <taxon>Neognathae</taxon>
        <taxon>Neoaves</taxon>
        <taxon>Telluraves</taxon>
        <taxon>Australaves</taxon>
        <taxon>Passeriformes</taxon>
        <taxon>Passeroidea</taxon>
        <taxon>Estrildidae</taxon>
        <taxon>Estrildinae</taxon>
        <taxon>Taeniopygia</taxon>
    </lineage>
</organism>
<dbReference type="GO" id="GO:0005912">
    <property type="term" value="C:adherens junction"/>
    <property type="evidence" value="ECO:0007669"/>
    <property type="project" value="TreeGrafter"/>
</dbReference>
<dbReference type="InterPro" id="IPR003598">
    <property type="entry name" value="Ig_sub2"/>
</dbReference>
<evidence type="ECO:0000256" key="10">
    <source>
        <dbReference type="SAM" id="SignalP"/>
    </source>
</evidence>
<dbReference type="SUPFAM" id="SSF48726">
    <property type="entry name" value="Immunoglobulin"/>
    <property type="match status" value="2"/>
</dbReference>
<feature type="domain" description="Ig-like" evidence="11">
    <location>
        <begin position="131"/>
        <end position="263"/>
    </location>
</feature>
<evidence type="ECO:0000256" key="8">
    <source>
        <dbReference type="SAM" id="MobiDB-lite"/>
    </source>
</evidence>
<reference evidence="12 13" key="1">
    <citation type="journal article" date="2010" name="Nature">
        <title>The genome of a songbird.</title>
        <authorList>
            <person name="Warren W.C."/>
            <person name="Clayton D.F."/>
            <person name="Ellegren H."/>
            <person name="Arnold A.P."/>
            <person name="Hillier L.W."/>
            <person name="Kunstner A."/>
            <person name="Searle S."/>
            <person name="White S."/>
            <person name="Vilella A.J."/>
            <person name="Fairley S."/>
            <person name="Heger A."/>
            <person name="Kong L."/>
            <person name="Ponting C.P."/>
            <person name="Jarvis E.D."/>
            <person name="Mello C.V."/>
            <person name="Minx P."/>
            <person name="Lovell P."/>
            <person name="Velho T.A."/>
            <person name="Ferris M."/>
            <person name="Balakrishnan C.N."/>
            <person name="Sinha S."/>
            <person name="Blatti C."/>
            <person name="London S.E."/>
            <person name="Li Y."/>
            <person name="Lin Y.C."/>
            <person name="George J."/>
            <person name="Sweedler J."/>
            <person name="Southey B."/>
            <person name="Gunaratne P."/>
            <person name="Watson M."/>
            <person name="Nam K."/>
            <person name="Backstrom N."/>
            <person name="Smeds L."/>
            <person name="Nabholz B."/>
            <person name="Itoh Y."/>
            <person name="Whitney O."/>
            <person name="Pfenning A.R."/>
            <person name="Howard J."/>
            <person name="Volker M."/>
            <person name="Skinner B.M."/>
            <person name="Griffin D.K."/>
            <person name="Ye L."/>
            <person name="McLaren W.M."/>
            <person name="Flicek P."/>
            <person name="Quesada V."/>
            <person name="Velasco G."/>
            <person name="Lopez-Otin C."/>
            <person name="Puente X.S."/>
            <person name="Olender T."/>
            <person name="Lancet D."/>
            <person name="Smit A.F."/>
            <person name="Hubley R."/>
            <person name="Konkel M.K."/>
            <person name="Walker J.A."/>
            <person name="Batzer M.A."/>
            <person name="Gu W."/>
            <person name="Pollock D.D."/>
            <person name="Chen L."/>
            <person name="Cheng Z."/>
            <person name="Eichler E.E."/>
            <person name="Stapley J."/>
            <person name="Slate J."/>
            <person name="Ekblom R."/>
            <person name="Birkhead T."/>
            <person name="Burke T."/>
            <person name="Burt D."/>
            <person name="Scharff C."/>
            <person name="Adam I."/>
            <person name="Richard H."/>
            <person name="Sultan M."/>
            <person name="Soldatov A."/>
            <person name="Lehrach H."/>
            <person name="Edwards S.V."/>
            <person name="Yang S.P."/>
            <person name="Li X."/>
            <person name="Graves T."/>
            <person name="Fulton L."/>
            <person name="Nelson J."/>
            <person name="Chinwalla A."/>
            <person name="Hou S."/>
            <person name="Mardis E.R."/>
            <person name="Wilson R.K."/>
        </authorList>
    </citation>
    <scope>NUCLEOTIDE SEQUENCE [LARGE SCALE GENOMIC DNA]</scope>
</reference>
<keyword evidence="3 10" id="KW-0732">Signal</keyword>
<dbReference type="InterPro" id="IPR013106">
    <property type="entry name" value="Ig_V-set"/>
</dbReference>
<dbReference type="Pfam" id="PF07686">
    <property type="entry name" value="V-set"/>
    <property type="match status" value="1"/>
</dbReference>
<feature type="region of interest" description="Disordered" evidence="8">
    <location>
        <begin position="55"/>
        <end position="111"/>
    </location>
</feature>
<dbReference type="PANTHER" id="PTHR44549:SF1">
    <property type="entry name" value="ENDOTHELIAL CELL-SELECTIVE ADHESION MOLECULE"/>
    <property type="match status" value="1"/>
</dbReference>
<dbReference type="FunFam" id="2.60.40.10:FF:000095">
    <property type="entry name" value="immunoglobulin superfamily member 11 isoform X1"/>
    <property type="match status" value="1"/>
</dbReference>
<dbReference type="PANTHER" id="PTHR44549">
    <property type="entry name" value="ENDOTHELIAL CELL-SELECTIVE ADHESION MOLECULE"/>
    <property type="match status" value="1"/>
</dbReference>
<feature type="signal peptide" evidence="10">
    <location>
        <begin position="1"/>
        <end position="22"/>
    </location>
</feature>
<dbReference type="InterPro" id="IPR013783">
    <property type="entry name" value="Ig-like_fold"/>
</dbReference>
<sequence length="532" mass="56152">MGALRRAALALAALLGEPRARGTPRGPDAMRGAGDAGRIRGSFGDAAGEVRRGCAGGAADTGGAPGGTRKKRDNRARAFGRASGRTRRFRGCGNSRSGREGRGGVPGVLPVGLGKSGITEREIWEGIGQDPEIPRGRRAGCESSREREIWEGIGVSLAVLEVHVGTSLVLSVEGQQAVLPAWYTSHSQNEPYVTWMLNKNPGPFQILSYIGGVVKVEETDLKPRVGFLHPIFTHNISVFINATREEDSGQYMCTVNVVDDSIKLHKNIGLINLTVLVPPAAPTCQLHGNAVVGANVTLSCSSRKGKPSPMYQWQRQPPTLQVFFPPAQDRVKGTLKLTNLSLEMSGVYVCRAENQAGSKNCSIVLEVHSTSTKAVIAGAVLGSLGALATIIFFAQKLVGYRRKKRDSQEEGPNEIKEDAVAPKTPSWARRPASDTMSKTSTLSSLAGSRQTYGARAPSDTASILTTTGSYRGPPPRPGGRPPSLSPPAVNGTSRRRQDPPAAPGGSVPPSSLARTGAVPVMVPAQSRAGSLV</sequence>
<evidence type="ECO:0000256" key="6">
    <source>
        <dbReference type="ARBA" id="ARBA00023157"/>
    </source>
</evidence>
<dbReference type="Gene3D" id="2.60.40.10">
    <property type="entry name" value="Immunoglobulins"/>
    <property type="match status" value="2"/>
</dbReference>
<proteinExistence type="predicted"/>
<protein>
    <submittedName>
        <fullName evidence="12">Endothelial cell adhesion molecule</fullName>
    </submittedName>
</protein>
<keyword evidence="6" id="KW-1015">Disulfide bond</keyword>
<dbReference type="InterPro" id="IPR036179">
    <property type="entry name" value="Ig-like_dom_sf"/>
</dbReference>
<feature type="compositionally biased region" description="Pro residues" evidence="8">
    <location>
        <begin position="472"/>
        <end position="485"/>
    </location>
</feature>
<comment type="subcellular location">
    <subcellularLocation>
        <location evidence="1">Membrane</location>
        <topology evidence="1">Single-pass type I membrane protein</topology>
    </subcellularLocation>
</comment>
<dbReference type="InterPro" id="IPR003599">
    <property type="entry name" value="Ig_sub"/>
</dbReference>
<dbReference type="CDD" id="cd00096">
    <property type="entry name" value="Ig"/>
    <property type="match status" value="1"/>
</dbReference>
<feature type="compositionally biased region" description="Gly residues" evidence="8">
    <location>
        <begin position="55"/>
        <end position="66"/>
    </location>
</feature>
<reference evidence="12" key="3">
    <citation type="submission" date="2025-09" db="UniProtKB">
        <authorList>
            <consortium name="Ensembl"/>
        </authorList>
    </citation>
    <scope>IDENTIFICATION</scope>
</reference>
<dbReference type="PROSITE" id="PS50835">
    <property type="entry name" value="IG_LIKE"/>
    <property type="match status" value="2"/>
</dbReference>
<reference evidence="12" key="2">
    <citation type="submission" date="2025-08" db="UniProtKB">
        <authorList>
            <consortium name="Ensembl"/>
        </authorList>
    </citation>
    <scope>IDENTIFICATION</scope>
</reference>
<dbReference type="GO" id="GO:0007156">
    <property type="term" value="P:homophilic cell adhesion via plasma membrane adhesion molecules"/>
    <property type="evidence" value="ECO:0007669"/>
    <property type="project" value="TreeGrafter"/>
</dbReference>
<evidence type="ECO:0000256" key="3">
    <source>
        <dbReference type="ARBA" id="ARBA00022729"/>
    </source>
</evidence>
<dbReference type="InterPro" id="IPR007110">
    <property type="entry name" value="Ig-like_dom"/>
</dbReference>
<evidence type="ECO:0000313" key="13">
    <source>
        <dbReference type="Proteomes" id="UP000007754"/>
    </source>
</evidence>
<dbReference type="InterPro" id="IPR042757">
    <property type="entry name" value="ESAM"/>
</dbReference>
<dbReference type="InParanoid" id="H0YR66"/>
<keyword evidence="2 9" id="KW-0812">Transmembrane</keyword>
<feature type="domain" description="Ig-like" evidence="11">
    <location>
        <begin position="278"/>
        <end position="362"/>
    </location>
</feature>
<evidence type="ECO:0000256" key="1">
    <source>
        <dbReference type="ARBA" id="ARBA00004479"/>
    </source>
</evidence>
<dbReference type="Proteomes" id="UP000007754">
    <property type="component" value="Chromosome 24"/>
</dbReference>
<evidence type="ECO:0000256" key="5">
    <source>
        <dbReference type="ARBA" id="ARBA00023136"/>
    </source>
</evidence>
<dbReference type="GeneTree" id="ENSGT00940000157231"/>
<gene>
    <name evidence="12" type="primary">ESAM</name>
</gene>
<evidence type="ECO:0000256" key="9">
    <source>
        <dbReference type="SAM" id="Phobius"/>
    </source>
</evidence>
<dbReference type="GO" id="GO:0005886">
    <property type="term" value="C:plasma membrane"/>
    <property type="evidence" value="ECO:0007669"/>
    <property type="project" value="TreeGrafter"/>
</dbReference>
<dbReference type="Ensembl" id="ENSTGUT00000000785.2">
    <property type="protein sequence ID" value="ENSTGUP00000000774.2"/>
    <property type="gene ID" value="ENSTGUG00000000760.2"/>
</dbReference>
<dbReference type="SMART" id="SM00409">
    <property type="entry name" value="IG"/>
    <property type="match status" value="2"/>
</dbReference>
<keyword evidence="7" id="KW-0393">Immunoglobulin domain</keyword>
<dbReference type="HOGENOM" id="CLU_040549_6_0_1"/>
<dbReference type="SMART" id="SM00408">
    <property type="entry name" value="IGc2"/>
    <property type="match status" value="1"/>
</dbReference>
<dbReference type="Pfam" id="PF13927">
    <property type="entry name" value="Ig_3"/>
    <property type="match status" value="1"/>
</dbReference>
<feature type="compositionally biased region" description="Polar residues" evidence="8">
    <location>
        <begin position="434"/>
        <end position="451"/>
    </location>
</feature>
<keyword evidence="13" id="KW-1185">Reference proteome</keyword>
<dbReference type="OMA" id="REMPFVM"/>
<dbReference type="AlphaFoldDB" id="H0YR66"/>
<evidence type="ECO:0000256" key="4">
    <source>
        <dbReference type="ARBA" id="ARBA00022989"/>
    </source>
</evidence>
<keyword evidence="5 9" id="KW-0472">Membrane</keyword>
<evidence type="ECO:0000313" key="12">
    <source>
        <dbReference type="Ensembl" id="ENSTGUP00000000774.2"/>
    </source>
</evidence>
<evidence type="ECO:0000259" key="11">
    <source>
        <dbReference type="PROSITE" id="PS50835"/>
    </source>
</evidence>
<evidence type="ECO:0000256" key="2">
    <source>
        <dbReference type="ARBA" id="ARBA00022692"/>
    </source>
</evidence>